<dbReference type="CDD" id="cd02440">
    <property type="entry name" value="AdoMet_MTases"/>
    <property type="match status" value="1"/>
</dbReference>
<evidence type="ECO:0000259" key="8">
    <source>
        <dbReference type="PROSITE" id="PS51562"/>
    </source>
</evidence>
<keyword evidence="2 9" id="KW-0489">Methyltransferase</keyword>
<gene>
    <name evidence="9" type="ORF">GMRT_11101</name>
</gene>
<dbReference type="OrthoDB" id="10248867at2759"/>
<dbReference type="GO" id="GO:0004482">
    <property type="term" value="F:mRNA 5'-cap (guanine-N7-)-methyltransferase activity"/>
    <property type="evidence" value="ECO:0007669"/>
    <property type="project" value="UniProtKB-EC"/>
</dbReference>
<protein>
    <recommendedName>
        <fullName evidence="1">mRNA (guanine-N(7))-methyltransferase</fullName>
        <ecNumber evidence="1">2.1.1.56</ecNumber>
    </recommendedName>
</protein>
<reference evidence="9 10" key="1">
    <citation type="submission" date="2019-05" db="EMBL/GenBank/DDBJ databases">
        <title>The compact genome of Giardia muris reveals important steps in the evolution of intestinal protozoan parasites.</title>
        <authorList>
            <person name="Xu F."/>
            <person name="Jimenez-Gonzalez A."/>
            <person name="Einarsson E."/>
            <person name="Astvaldsson A."/>
            <person name="Peirasmaki D."/>
            <person name="Eckmann L."/>
            <person name="Andersson J.O."/>
            <person name="Svard S.G."/>
            <person name="Jerlstrom-Hultqvist J."/>
        </authorList>
    </citation>
    <scope>NUCLEOTIDE SEQUENCE [LARGE SCALE GENOMIC DNA]</scope>
    <source>
        <strain evidence="9 10">Roberts-Thomson</strain>
    </source>
</reference>
<organism evidence="9 10">
    <name type="scientific">Giardia muris</name>
    <dbReference type="NCBI Taxonomy" id="5742"/>
    <lineage>
        <taxon>Eukaryota</taxon>
        <taxon>Metamonada</taxon>
        <taxon>Diplomonadida</taxon>
        <taxon>Hexamitidae</taxon>
        <taxon>Giardiinae</taxon>
        <taxon>Giardia</taxon>
    </lineage>
</organism>
<sequence>MFSDSGTFTMHPTAESIWHQYAAIRGGGTGDERLRSRILPIRDFNNWAKRALIGHFLHATASAQGRNGEVLVMDICCGKGGDLQKFRHDHVRYVACIDVSLESLVEAIHRYNGMRNTLRYQADFIWADIFAVPIAQHFRPYQRGVRFGLISCQFALHYAFETEERARMLFKNVSDCLDNKGRFIAIFVSKESILSRLESKGYVWSPTNKDRPPVLNNGLYTIRFEGPFTENPYSPHYGVKYYFDLEEAVNDIPEYFVDYSSVMALCEEFKLRIAHHFGTLEDFYRQYFEWHTDQHSRTEFARRMDRSSQMLARKVEDAQGDGDDFFGEAFVDGDYQDAEEPMDGGGDGNATEFGIRHFADLPERYREVINLYQAVVIERVEAHGLSMNLNCRTTVARRVADITNLTPHAIDRAALREYFAPYMWQPGKGHIKC</sequence>
<dbReference type="VEuPathDB" id="GiardiaDB:GMRT_11101"/>
<evidence type="ECO:0000256" key="1">
    <source>
        <dbReference type="ARBA" id="ARBA00011926"/>
    </source>
</evidence>
<dbReference type="AlphaFoldDB" id="A0A4Z1SWI4"/>
<comment type="caution">
    <text evidence="9">The sequence shown here is derived from an EMBL/GenBank/DDBJ whole genome shotgun (WGS) entry which is preliminary data.</text>
</comment>
<keyword evidence="10" id="KW-1185">Reference proteome</keyword>
<keyword evidence="6" id="KW-0507">mRNA processing</keyword>
<dbReference type="GO" id="GO:0005634">
    <property type="term" value="C:nucleus"/>
    <property type="evidence" value="ECO:0007669"/>
    <property type="project" value="TreeGrafter"/>
</dbReference>
<keyword evidence="4" id="KW-0949">S-adenosyl-L-methionine</keyword>
<evidence type="ECO:0000256" key="4">
    <source>
        <dbReference type="ARBA" id="ARBA00022691"/>
    </source>
</evidence>
<evidence type="ECO:0000256" key="7">
    <source>
        <dbReference type="ARBA" id="ARBA00044712"/>
    </source>
</evidence>
<keyword evidence="3 9" id="KW-0808">Transferase</keyword>
<evidence type="ECO:0000256" key="3">
    <source>
        <dbReference type="ARBA" id="ARBA00022679"/>
    </source>
</evidence>
<dbReference type="InterPro" id="IPR039753">
    <property type="entry name" value="RG7MT1"/>
</dbReference>
<dbReference type="Pfam" id="PF03291">
    <property type="entry name" value="mRNA_G-N7_MeTrfase"/>
    <property type="match status" value="1"/>
</dbReference>
<evidence type="ECO:0000256" key="5">
    <source>
        <dbReference type="ARBA" id="ARBA00022884"/>
    </source>
</evidence>
<comment type="catalytic activity">
    <reaction evidence="7">
        <text>a 5'-end (5'-triphosphoguanosine)-ribonucleoside in mRNA + S-adenosyl-L-methionine = a 5'-end (N(7)-methyl 5'-triphosphoguanosine)-ribonucleoside in mRNA + S-adenosyl-L-homocysteine</text>
        <dbReference type="Rhea" id="RHEA:67008"/>
        <dbReference type="Rhea" id="RHEA-COMP:17166"/>
        <dbReference type="Rhea" id="RHEA-COMP:17167"/>
        <dbReference type="ChEBI" id="CHEBI:57856"/>
        <dbReference type="ChEBI" id="CHEBI:59789"/>
        <dbReference type="ChEBI" id="CHEBI:156461"/>
        <dbReference type="ChEBI" id="CHEBI:167617"/>
        <dbReference type="EC" id="2.1.1.56"/>
    </reaction>
</comment>
<dbReference type="EC" id="2.1.1.56" evidence="1"/>
<keyword evidence="6" id="KW-0506">mRNA capping</keyword>
<accession>A0A4Z1SWI4</accession>
<proteinExistence type="predicted"/>
<dbReference type="EMBL" id="VDLU01000001">
    <property type="protein sequence ID" value="TNJ30096.1"/>
    <property type="molecule type" value="Genomic_DNA"/>
</dbReference>
<dbReference type="InterPro" id="IPR004971">
    <property type="entry name" value="mRNA_G-N7_MeTrfase_dom"/>
</dbReference>
<dbReference type="PANTHER" id="PTHR12189">
    <property type="entry name" value="MRNA GUANINE-7- METHYLTRANSFERASE"/>
    <property type="match status" value="1"/>
</dbReference>
<dbReference type="Proteomes" id="UP000315496">
    <property type="component" value="Chromosome 1"/>
</dbReference>
<dbReference type="PROSITE" id="PS51562">
    <property type="entry name" value="RNA_CAP0_MT"/>
    <property type="match status" value="1"/>
</dbReference>
<dbReference type="GO" id="GO:0003723">
    <property type="term" value="F:RNA binding"/>
    <property type="evidence" value="ECO:0007669"/>
    <property type="project" value="UniProtKB-KW"/>
</dbReference>
<evidence type="ECO:0000256" key="2">
    <source>
        <dbReference type="ARBA" id="ARBA00022603"/>
    </source>
</evidence>
<evidence type="ECO:0000256" key="6">
    <source>
        <dbReference type="ARBA" id="ARBA00023042"/>
    </source>
</evidence>
<dbReference type="SUPFAM" id="SSF53335">
    <property type="entry name" value="S-adenosyl-L-methionine-dependent methyltransferases"/>
    <property type="match status" value="1"/>
</dbReference>
<evidence type="ECO:0000313" key="10">
    <source>
        <dbReference type="Proteomes" id="UP000315496"/>
    </source>
</evidence>
<dbReference type="PANTHER" id="PTHR12189:SF2">
    <property type="entry name" value="MRNA CAP GUANINE-N7 METHYLTRANSFERASE"/>
    <property type="match status" value="1"/>
</dbReference>
<evidence type="ECO:0000313" key="9">
    <source>
        <dbReference type="EMBL" id="TNJ30096.1"/>
    </source>
</evidence>
<dbReference type="Gene3D" id="3.40.50.150">
    <property type="entry name" value="Vaccinia Virus protein VP39"/>
    <property type="match status" value="1"/>
</dbReference>
<keyword evidence="5" id="KW-0694">RNA-binding</keyword>
<feature type="domain" description="MRNA cap 0 methyltransferase" evidence="8">
    <location>
        <begin position="36"/>
        <end position="380"/>
    </location>
</feature>
<dbReference type="InterPro" id="IPR029063">
    <property type="entry name" value="SAM-dependent_MTases_sf"/>
</dbReference>
<name>A0A4Z1SWI4_GIAMU</name>